<dbReference type="EMBL" id="LJOW01000020">
    <property type="protein sequence ID" value="OBQ44529.1"/>
    <property type="molecule type" value="Genomic_DNA"/>
</dbReference>
<comment type="caution">
    <text evidence="1">The sequence shown here is derived from an EMBL/GenBank/DDBJ whole genome shotgun (WGS) entry which is preliminary data.</text>
</comment>
<name>A0A1B7X586_APHFL</name>
<proteinExistence type="predicted"/>
<sequence>MKTLFKKWVRAEYAERLEQELAIAERERMEAVARALYFSNEIDIRDRLIKKLEQEIERLNP</sequence>
<accession>A0A1B7X586</accession>
<gene>
    <name evidence="1" type="ORF">AN484_06480</name>
</gene>
<evidence type="ECO:0000313" key="2">
    <source>
        <dbReference type="Proteomes" id="UP000092093"/>
    </source>
</evidence>
<organism evidence="1 2">
    <name type="scientific">Aphanizomenon flos-aquae WA102</name>
    <dbReference type="NCBI Taxonomy" id="1710896"/>
    <lineage>
        <taxon>Bacteria</taxon>
        <taxon>Bacillati</taxon>
        <taxon>Cyanobacteriota</taxon>
        <taxon>Cyanophyceae</taxon>
        <taxon>Nostocales</taxon>
        <taxon>Aphanizomenonaceae</taxon>
        <taxon>Aphanizomenon</taxon>
    </lineage>
</organism>
<reference evidence="1 2" key="1">
    <citation type="submission" date="2015-09" db="EMBL/GenBank/DDBJ databases">
        <title>Aphanizomenon flos-aquae WA102.</title>
        <authorList>
            <person name="Driscoll C."/>
        </authorList>
    </citation>
    <scope>NUCLEOTIDE SEQUENCE [LARGE SCALE GENOMIC DNA]</scope>
    <source>
        <strain evidence="1">WA102</strain>
    </source>
</reference>
<dbReference type="AlphaFoldDB" id="A0A1B7X586"/>
<evidence type="ECO:0000313" key="1">
    <source>
        <dbReference type="EMBL" id="OBQ44529.1"/>
    </source>
</evidence>
<protein>
    <submittedName>
        <fullName evidence="1">Uncharacterized protein</fullName>
    </submittedName>
</protein>
<dbReference type="Proteomes" id="UP000092093">
    <property type="component" value="Unassembled WGS sequence"/>
</dbReference>